<dbReference type="InterPro" id="IPR011989">
    <property type="entry name" value="ARM-like"/>
</dbReference>
<dbReference type="GO" id="GO:0000779">
    <property type="term" value="C:condensed chromosome, centromeric region"/>
    <property type="evidence" value="ECO:0007669"/>
    <property type="project" value="TreeGrafter"/>
</dbReference>
<feature type="compositionally biased region" description="Basic residues" evidence="7">
    <location>
        <begin position="188"/>
        <end position="197"/>
    </location>
</feature>
<keyword evidence="2" id="KW-0132">Cell division</keyword>
<dbReference type="PANTHER" id="PTHR14222:SF1">
    <property type="entry name" value="CONDENSIN-2 COMPLEX SUBUNIT D3"/>
    <property type="match status" value="1"/>
</dbReference>
<reference evidence="9" key="1">
    <citation type="submission" date="2016-02" db="EMBL/GenBank/DDBJ databases">
        <title>RNAseq analyses of the midgut from blood- or serum-fed Ixodes ricinus ticks.</title>
        <authorList>
            <person name="Perner J."/>
            <person name="Provaznik J."/>
            <person name="Schrenkova J."/>
            <person name="Urbanova V."/>
            <person name="Ribeiro J.M."/>
            <person name="Kopacek P."/>
        </authorList>
    </citation>
    <scope>NUCLEOTIDE SEQUENCE</scope>
    <source>
        <tissue evidence="9">Gut</tissue>
    </source>
</reference>
<dbReference type="InterPro" id="IPR026003">
    <property type="entry name" value="Cohesin_HEAT"/>
</dbReference>
<accession>A0A131XXF9</accession>
<name>A0A131XXF9_IXORI</name>
<feature type="region of interest" description="Disordered" evidence="7">
    <location>
        <begin position="1313"/>
        <end position="1577"/>
    </location>
</feature>
<dbReference type="GO" id="GO:0000796">
    <property type="term" value="C:condensin complex"/>
    <property type="evidence" value="ECO:0007669"/>
    <property type="project" value="TreeGrafter"/>
</dbReference>
<dbReference type="GO" id="GO:0010032">
    <property type="term" value="P:meiotic chromosome condensation"/>
    <property type="evidence" value="ECO:0007669"/>
    <property type="project" value="TreeGrafter"/>
</dbReference>
<evidence type="ECO:0000256" key="5">
    <source>
        <dbReference type="ARBA" id="ARBA00023242"/>
    </source>
</evidence>
<dbReference type="InterPro" id="IPR032682">
    <property type="entry name" value="Cnd1_C"/>
</dbReference>
<dbReference type="GO" id="GO:0042393">
    <property type="term" value="F:histone binding"/>
    <property type="evidence" value="ECO:0007669"/>
    <property type="project" value="TreeGrafter"/>
</dbReference>
<feature type="region of interest" description="Disordered" evidence="7">
    <location>
        <begin position="873"/>
        <end position="895"/>
    </location>
</feature>
<keyword evidence="3" id="KW-0498">Mitosis</keyword>
<comment type="subcellular location">
    <subcellularLocation>
        <location evidence="1">Nucleus</location>
    </subcellularLocation>
</comment>
<evidence type="ECO:0000256" key="2">
    <source>
        <dbReference type="ARBA" id="ARBA00022618"/>
    </source>
</evidence>
<dbReference type="PANTHER" id="PTHR14222">
    <property type="entry name" value="CONDENSIN"/>
    <property type="match status" value="1"/>
</dbReference>
<evidence type="ECO:0000256" key="6">
    <source>
        <dbReference type="ARBA" id="ARBA00023306"/>
    </source>
</evidence>
<keyword evidence="5" id="KW-0539">Nucleus</keyword>
<evidence type="ECO:0000259" key="8">
    <source>
        <dbReference type="Pfam" id="PF12717"/>
    </source>
</evidence>
<keyword evidence="6" id="KW-0131">Cell cycle</keyword>
<feature type="compositionally biased region" description="Acidic residues" evidence="7">
    <location>
        <begin position="1390"/>
        <end position="1399"/>
    </location>
</feature>
<proteinExistence type="evidence at transcript level"/>
<dbReference type="GO" id="GO:0051301">
    <property type="term" value="P:cell division"/>
    <property type="evidence" value="ECO:0007669"/>
    <property type="project" value="UniProtKB-KW"/>
</dbReference>
<evidence type="ECO:0000313" key="9">
    <source>
        <dbReference type="EMBL" id="JAP71709.1"/>
    </source>
</evidence>
<feature type="compositionally biased region" description="Basic residues" evidence="7">
    <location>
        <begin position="1440"/>
        <end position="1451"/>
    </location>
</feature>
<feature type="compositionally biased region" description="Polar residues" evidence="7">
    <location>
        <begin position="178"/>
        <end position="187"/>
    </location>
</feature>
<feature type="region of interest" description="Disordered" evidence="7">
    <location>
        <begin position="1244"/>
        <end position="1266"/>
    </location>
</feature>
<dbReference type="InterPro" id="IPR016024">
    <property type="entry name" value="ARM-type_fold"/>
</dbReference>
<dbReference type="GO" id="GO:0007076">
    <property type="term" value="P:mitotic chromosome condensation"/>
    <property type="evidence" value="ECO:0007669"/>
    <property type="project" value="InterPro"/>
</dbReference>
<evidence type="ECO:0000256" key="1">
    <source>
        <dbReference type="ARBA" id="ARBA00004123"/>
    </source>
</evidence>
<dbReference type="Gene3D" id="1.25.10.10">
    <property type="entry name" value="Leucine-rich Repeat Variant"/>
    <property type="match status" value="2"/>
</dbReference>
<organism evidence="9">
    <name type="scientific">Ixodes ricinus</name>
    <name type="common">Common tick</name>
    <name type="synonym">Acarus ricinus</name>
    <dbReference type="NCBI Taxonomy" id="34613"/>
    <lineage>
        <taxon>Eukaryota</taxon>
        <taxon>Metazoa</taxon>
        <taxon>Ecdysozoa</taxon>
        <taxon>Arthropoda</taxon>
        <taxon>Chelicerata</taxon>
        <taxon>Arachnida</taxon>
        <taxon>Acari</taxon>
        <taxon>Parasitiformes</taxon>
        <taxon>Ixodida</taxon>
        <taxon>Ixodoidea</taxon>
        <taxon>Ixodidae</taxon>
        <taxon>Ixodinae</taxon>
        <taxon>Ixodes</taxon>
    </lineage>
</organism>
<keyword evidence="4" id="KW-0226">DNA condensation</keyword>
<dbReference type="InterPro" id="IPR026971">
    <property type="entry name" value="CND1/NCAPD3"/>
</dbReference>
<dbReference type="GO" id="GO:0005634">
    <property type="term" value="C:nucleus"/>
    <property type="evidence" value="ECO:0007669"/>
    <property type="project" value="UniProtKB-SubCell"/>
</dbReference>
<evidence type="ECO:0000256" key="4">
    <source>
        <dbReference type="ARBA" id="ARBA00023067"/>
    </source>
</evidence>
<dbReference type="SUPFAM" id="SSF48371">
    <property type="entry name" value="ARM repeat"/>
    <property type="match status" value="1"/>
</dbReference>
<protein>
    <recommendedName>
        <fullName evidence="8">Condensin complex subunit 1 C-terminal domain-containing protein</fullName>
    </recommendedName>
</protein>
<feature type="region of interest" description="Disordered" evidence="7">
    <location>
        <begin position="169"/>
        <end position="208"/>
    </location>
</feature>
<sequence length="1593" mass="175219">MGDLDNLVSNTLSVFADLPFDLLDADWINAAWDNKYTDVAPADVNLLDSCEGNAYALLDELSSACDVCQMWYRFSGLDETEDANTDEKLWKTLMDNGVHYKALLGLLYTGISHGSSSTASVVHKKIALRFAKLYFNLVLVPGSNAYRIFQESLFERAIQTLRLPSKNSVGSLDGGGSRNASQMTASRGSKHAAKKKAVSQQESLDMDGSDGASVVHEVLSEEALLEFLGFVTDALKDLVCMLQQFSLRQYGEATESMIQQLCELTQFDIPGASVSFSIDRVQDYRNWNYRYLTTFAYCALKLLCLPQHGDPGDNFRFAAKNLMPHILMLSAGNAQTVGKPFTSIRDNAVSFVTHVARTSDASLRENFQETLLVLIHNLAFSAVDRTDFRLKTGQAVLTVMGELEDEMFLRAVHWFTKLATSPMSTRRVFALEMILLLIWDQRVVDKRSELLLTAMKRCNDKVATVKAKALSVLASVTSERAESWVPLLKVSGEVDPEEEGAEGQQVAVEDDRLSQLMEVLKYRVEDPKVNVRKAALSLLQNVLCASADFAKEEYLEILTESCLDPTVLVRKQALQSLTRCVQAHPEKESVQRLWLSGALPLVLDPESTVLEKAVETVEELVVGPLCQRGDSQLAWSLLAQVGQARFKDHHKYLQQAVLQLHRLGKIRVSELHSLKQHVGGPHNASVWLLLSKLTLCCDLGEAGFVLNYWEQQQLRLLDGHGDTTGVPAASTDTMKHMFQVLQKVAHHLPTMSLRKLIGDLEQRLGQLSLPVAVMSRAVDCLHSVSLTVHKERPELGERAVQNWCKQMIEKCHSYLSLVIVEGKGKEEEGDPEEQLVRHLELLVQASKLVPRALTAQTHHLVLTCMTAPLQGSPEEAATNARGHRKSKGKTMEDEFRTTPRLRATAVVVLGMLSLQNEGLAKKVVPAIGQALSTSSDPLVRANAVVALTDLCKRYAVLVDPYLPAVTRCLKDPQESVRHLVLVCLLRLLQQDFVKLQGRVFYRLLACLADESPAVRELAEFGLVDRVCKRFPHVFYQRFVECLCYFNQYRGVSGQAASSSQESVIESREQDQRLFSLEGPRHRERRMGIYRFLLQNMADEDRFKLNLAITQNVLGPCVEEGQEGVDTLCPEMLQDALQVLCCEEIKLQSIVGAEEAAADEEPAQALLITTRKTLLSNLVKVSLVENVVPVVLALKHKLEAARSPLLRALLLFLRELMRDYKNEVKDILAHDRKTASEVAFDLKHLEQEEEEETQRARGVGAAPRTPACTANPALRAVLDSARKLREEASKRQSIVAVPGRALDDADGAAAPTELLGEEAKRPPENPAARGVSLGETPKGRKKKANAASPTAKQRSSEGRAARGTTPSSRCGAGAGQTSSKKKRRKRAEKQPEEELEEAETSPDGSERLQSVEEVTCGSPAGSENREPPVSLSESSVDEAPKKKRKKKKKKSEAKRAPLETTAAEPVASTDNGGRLESVGTVPSAASKSIGTPPRSRGSRSVTPGGVRSSCRLPSPRRKFPIEMDFVATPLAPRTASPSGSPPKDGATAAAASGTFKRPAAVGRHAAQQKVSTSTPLSERGAKKICVFPDVSAIE</sequence>
<evidence type="ECO:0000256" key="3">
    <source>
        <dbReference type="ARBA" id="ARBA00022776"/>
    </source>
</evidence>
<dbReference type="EMBL" id="GEFM01004087">
    <property type="protein sequence ID" value="JAP71709.1"/>
    <property type="molecule type" value="mRNA"/>
</dbReference>
<evidence type="ECO:0000256" key="7">
    <source>
        <dbReference type="SAM" id="MobiDB-lite"/>
    </source>
</evidence>
<feature type="domain" description="Condensin complex subunit 1 C-terminal" evidence="8">
    <location>
        <begin position="938"/>
        <end position="1047"/>
    </location>
</feature>
<dbReference type="Pfam" id="PF12717">
    <property type="entry name" value="Cnd1"/>
    <property type="match status" value="1"/>
</dbReference>
<dbReference type="Pfam" id="PF12765">
    <property type="entry name" value="Cohesin_HEAT"/>
    <property type="match status" value="1"/>
</dbReference>